<comment type="caution">
    <text evidence="2">The sequence shown here is derived from an EMBL/GenBank/DDBJ whole genome shotgun (WGS) entry which is preliminary data.</text>
</comment>
<feature type="compositionally biased region" description="Basic and acidic residues" evidence="1">
    <location>
        <begin position="73"/>
        <end position="88"/>
    </location>
</feature>
<sequence>MRVNVLRARARVREINGVGGHRISSAGGPRISSAGDYQQRRRPRSAARETKISSAGDSINSARDQQRARPRTAAREADQQRVCSRRQDALEISARLPLGISVR</sequence>
<dbReference type="EMBL" id="VDMD01000011">
    <property type="protein sequence ID" value="TRM62791.1"/>
    <property type="molecule type" value="Genomic_DNA"/>
</dbReference>
<evidence type="ECO:0000256" key="1">
    <source>
        <dbReference type="SAM" id="MobiDB-lite"/>
    </source>
</evidence>
<dbReference type="Proteomes" id="UP000320762">
    <property type="component" value="Unassembled WGS sequence"/>
</dbReference>
<evidence type="ECO:0000313" key="2">
    <source>
        <dbReference type="EMBL" id="TRM62791.1"/>
    </source>
</evidence>
<feature type="region of interest" description="Disordered" evidence="1">
    <location>
        <begin position="19"/>
        <end position="88"/>
    </location>
</feature>
<organism evidence="2 3">
    <name type="scientific">Schizophyllum amplum</name>
    <dbReference type="NCBI Taxonomy" id="97359"/>
    <lineage>
        <taxon>Eukaryota</taxon>
        <taxon>Fungi</taxon>
        <taxon>Dikarya</taxon>
        <taxon>Basidiomycota</taxon>
        <taxon>Agaricomycotina</taxon>
        <taxon>Agaricomycetes</taxon>
        <taxon>Agaricomycetidae</taxon>
        <taxon>Agaricales</taxon>
        <taxon>Schizophyllaceae</taxon>
        <taxon>Schizophyllum</taxon>
    </lineage>
</organism>
<dbReference type="AlphaFoldDB" id="A0A550CDA2"/>
<accession>A0A550CDA2</accession>
<gene>
    <name evidence="2" type="ORF">BD626DRAFT_496488</name>
</gene>
<name>A0A550CDA2_9AGAR</name>
<keyword evidence="3" id="KW-1185">Reference proteome</keyword>
<feature type="compositionally biased region" description="Polar residues" evidence="1">
    <location>
        <begin position="52"/>
        <end position="63"/>
    </location>
</feature>
<protein>
    <submittedName>
        <fullName evidence="2">Uncharacterized protein</fullName>
    </submittedName>
</protein>
<proteinExistence type="predicted"/>
<reference evidence="2 3" key="1">
    <citation type="journal article" date="2019" name="New Phytol.">
        <title>Comparative genomics reveals unique wood-decay strategies and fruiting body development in the Schizophyllaceae.</title>
        <authorList>
            <person name="Almasi E."/>
            <person name="Sahu N."/>
            <person name="Krizsan K."/>
            <person name="Balint B."/>
            <person name="Kovacs G.M."/>
            <person name="Kiss B."/>
            <person name="Cseklye J."/>
            <person name="Drula E."/>
            <person name="Henrissat B."/>
            <person name="Nagy I."/>
            <person name="Chovatia M."/>
            <person name="Adam C."/>
            <person name="LaButti K."/>
            <person name="Lipzen A."/>
            <person name="Riley R."/>
            <person name="Grigoriev I.V."/>
            <person name="Nagy L.G."/>
        </authorList>
    </citation>
    <scope>NUCLEOTIDE SEQUENCE [LARGE SCALE GENOMIC DNA]</scope>
    <source>
        <strain evidence="2 3">NL-1724</strain>
    </source>
</reference>
<evidence type="ECO:0000313" key="3">
    <source>
        <dbReference type="Proteomes" id="UP000320762"/>
    </source>
</evidence>